<keyword evidence="1" id="KW-0540">Nuclease</keyword>
<keyword evidence="6" id="KW-0325">Glycoprotein</keyword>
<proteinExistence type="predicted"/>
<dbReference type="PANTHER" id="PTHR33146">
    <property type="entry name" value="ENDONUCLEASE 4"/>
    <property type="match status" value="1"/>
</dbReference>
<evidence type="ECO:0000256" key="3">
    <source>
        <dbReference type="ARBA" id="ARBA00022759"/>
    </source>
</evidence>
<dbReference type="Gene3D" id="1.10.575.10">
    <property type="entry name" value="P1 Nuclease"/>
    <property type="match status" value="1"/>
</dbReference>
<keyword evidence="8" id="KW-1185">Reference proteome</keyword>
<organism evidence="7 8">
    <name type="scientific">Luteimonas vadosa</name>
    <dbReference type="NCBI Taxonomy" id="1165507"/>
    <lineage>
        <taxon>Bacteria</taxon>
        <taxon>Pseudomonadati</taxon>
        <taxon>Pseudomonadota</taxon>
        <taxon>Gammaproteobacteria</taxon>
        <taxon>Lysobacterales</taxon>
        <taxon>Lysobacteraceae</taxon>
        <taxon>Luteimonas</taxon>
    </lineage>
</organism>
<sequence length="260" mass="28627">MLLAALSSLFPPPAAAWSRDGHRIVGHLAEAELRQPARAEVARLLAGEPDPTLAGISGWADTLRDEDPVRGKATAAWHYVNFGDRGCRFDPSRDCRDNDCVIGAINRSFLALSDRKRPLAERRDALKFLVHFVGDVHQPLHASPRRDKGGNDFQVNIGGRGSNLHAVWDRNLVGSRRLEPDAYASVLRRLPAPRDPTLASTTPAVDWALESCRLVDQPGVYPRERVVGDAYLAKHRPTAERRLRQAGSRLAALLNHALGN</sequence>
<evidence type="ECO:0000256" key="4">
    <source>
        <dbReference type="ARBA" id="ARBA00022801"/>
    </source>
</evidence>
<dbReference type="Pfam" id="PF02265">
    <property type="entry name" value="S1-P1_nuclease"/>
    <property type="match status" value="1"/>
</dbReference>
<evidence type="ECO:0000313" key="8">
    <source>
        <dbReference type="Proteomes" id="UP001501323"/>
    </source>
</evidence>
<comment type="caution">
    <text evidence="7">The sequence shown here is derived from an EMBL/GenBank/DDBJ whole genome shotgun (WGS) entry which is preliminary data.</text>
</comment>
<dbReference type="EMBL" id="BAABJY010000001">
    <property type="protein sequence ID" value="GAA4860033.1"/>
    <property type="molecule type" value="Genomic_DNA"/>
</dbReference>
<dbReference type="Proteomes" id="UP001501323">
    <property type="component" value="Unassembled WGS sequence"/>
</dbReference>
<protein>
    <submittedName>
        <fullName evidence="7">S1/P1 nuclease</fullName>
    </submittedName>
</protein>
<evidence type="ECO:0000256" key="2">
    <source>
        <dbReference type="ARBA" id="ARBA00022723"/>
    </source>
</evidence>
<evidence type="ECO:0000256" key="1">
    <source>
        <dbReference type="ARBA" id="ARBA00022722"/>
    </source>
</evidence>
<dbReference type="InterPro" id="IPR008947">
    <property type="entry name" value="PLipase_C/P1_nuclease_dom_sf"/>
</dbReference>
<dbReference type="CDD" id="cd11010">
    <property type="entry name" value="S1-P1_nuclease"/>
    <property type="match status" value="1"/>
</dbReference>
<name>A0ABP9E154_9GAMM</name>
<keyword evidence="3" id="KW-0255">Endonuclease</keyword>
<reference evidence="8" key="1">
    <citation type="journal article" date="2019" name="Int. J. Syst. Evol. Microbiol.">
        <title>The Global Catalogue of Microorganisms (GCM) 10K type strain sequencing project: providing services to taxonomists for standard genome sequencing and annotation.</title>
        <authorList>
            <consortium name="The Broad Institute Genomics Platform"/>
            <consortium name="The Broad Institute Genome Sequencing Center for Infectious Disease"/>
            <person name="Wu L."/>
            <person name="Ma J."/>
        </authorList>
    </citation>
    <scope>NUCLEOTIDE SEQUENCE [LARGE SCALE GENOMIC DNA]</scope>
    <source>
        <strain evidence="8">JCM 18392</strain>
    </source>
</reference>
<dbReference type="PANTHER" id="PTHR33146:SF26">
    <property type="entry name" value="ENDONUCLEASE 4"/>
    <property type="match status" value="1"/>
</dbReference>
<dbReference type="InterPro" id="IPR003154">
    <property type="entry name" value="S1/P1nuclease"/>
</dbReference>
<evidence type="ECO:0000256" key="5">
    <source>
        <dbReference type="ARBA" id="ARBA00023157"/>
    </source>
</evidence>
<keyword evidence="2" id="KW-0479">Metal-binding</keyword>
<keyword evidence="5" id="KW-1015">Disulfide bond</keyword>
<evidence type="ECO:0000313" key="7">
    <source>
        <dbReference type="EMBL" id="GAA4860033.1"/>
    </source>
</evidence>
<accession>A0ABP9E154</accession>
<evidence type="ECO:0000256" key="6">
    <source>
        <dbReference type="ARBA" id="ARBA00023180"/>
    </source>
</evidence>
<dbReference type="SUPFAM" id="SSF48537">
    <property type="entry name" value="Phospholipase C/P1 nuclease"/>
    <property type="match status" value="1"/>
</dbReference>
<keyword evidence="4" id="KW-0378">Hydrolase</keyword>
<gene>
    <name evidence="7" type="ORF">GCM10023332_09980</name>
</gene>